<keyword evidence="1" id="KW-0805">Transcription regulation</keyword>
<gene>
    <name evidence="5" type="ORF">QJS35_18190</name>
</gene>
<evidence type="ECO:0000313" key="6">
    <source>
        <dbReference type="Proteomes" id="UP001493487"/>
    </source>
</evidence>
<dbReference type="Proteomes" id="UP001493487">
    <property type="component" value="Unassembled WGS sequence"/>
</dbReference>
<dbReference type="PANTHER" id="PTHR43280">
    <property type="entry name" value="ARAC-FAMILY TRANSCRIPTIONAL REGULATOR"/>
    <property type="match status" value="1"/>
</dbReference>
<accession>A0ABV1KWE7</accession>
<dbReference type="Pfam" id="PF12833">
    <property type="entry name" value="HTH_18"/>
    <property type="match status" value="1"/>
</dbReference>
<dbReference type="InterPro" id="IPR009057">
    <property type="entry name" value="Homeodomain-like_sf"/>
</dbReference>
<organism evidence="5 6">
    <name type="scientific">Cohnella silvisoli</name>
    <dbReference type="NCBI Taxonomy" id="2873699"/>
    <lineage>
        <taxon>Bacteria</taxon>
        <taxon>Bacillati</taxon>
        <taxon>Bacillota</taxon>
        <taxon>Bacilli</taxon>
        <taxon>Bacillales</taxon>
        <taxon>Paenibacillaceae</taxon>
        <taxon>Cohnella</taxon>
    </lineage>
</organism>
<dbReference type="EMBL" id="JASKHM010000010">
    <property type="protein sequence ID" value="MEQ4484332.1"/>
    <property type="molecule type" value="Genomic_DNA"/>
</dbReference>
<keyword evidence="3" id="KW-0804">Transcription</keyword>
<evidence type="ECO:0000256" key="3">
    <source>
        <dbReference type="ARBA" id="ARBA00023163"/>
    </source>
</evidence>
<evidence type="ECO:0000256" key="2">
    <source>
        <dbReference type="ARBA" id="ARBA00023125"/>
    </source>
</evidence>
<comment type="caution">
    <text evidence="5">The sequence shown here is derived from an EMBL/GenBank/DDBJ whole genome shotgun (WGS) entry which is preliminary data.</text>
</comment>
<feature type="domain" description="HTH araC/xylS-type" evidence="4">
    <location>
        <begin position="35"/>
        <end position="133"/>
    </location>
</feature>
<dbReference type="PROSITE" id="PS01124">
    <property type="entry name" value="HTH_ARAC_FAMILY_2"/>
    <property type="match status" value="1"/>
</dbReference>
<dbReference type="RefSeq" id="WP_232186710.1">
    <property type="nucleotide sequence ID" value="NZ_JAIOAP010000009.1"/>
</dbReference>
<keyword evidence="6" id="KW-1185">Reference proteome</keyword>
<evidence type="ECO:0000259" key="4">
    <source>
        <dbReference type="PROSITE" id="PS01124"/>
    </source>
</evidence>
<dbReference type="SMART" id="SM00342">
    <property type="entry name" value="HTH_ARAC"/>
    <property type="match status" value="1"/>
</dbReference>
<keyword evidence="2" id="KW-0238">DNA-binding</keyword>
<dbReference type="Gene3D" id="1.10.10.60">
    <property type="entry name" value="Homeodomain-like"/>
    <property type="match status" value="2"/>
</dbReference>
<evidence type="ECO:0000313" key="5">
    <source>
        <dbReference type="EMBL" id="MEQ4484332.1"/>
    </source>
</evidence>
<name>A0ABV1KWE7_9BACL</name>
<dbReference type="InterPro" id="IPR020449">
    <property type="entry name" value="Tscrpt_reg_AraC-type_HTH"/>
</dbReference>
<sequence>MGIISELLLHLQEDTSKVKTVALGCSEHIHYSGIMEVKSYIDNHPFVSFRLTELSNRAGMSRSFFCTLFKEMVGVSPIVYSNMSKINHAKKLLRQTGKSATEISYDCGFETVTYFFRVFKKVEGLTPIQYRNRSQRRID</sequence>
<dbReference type="PANTHER" id="PTHR43280:SF28">
    <property type="entry name" value="HTH-TYPE TRANSCRIPTIONAL ACTIVATOR RHAS"/>
    <property type="match status" value="1"/>
</dbReference>
<reference evidence="5 6" key="1">
    <citation type="journal article" date="2023" name="Genome Announc.">
        <title>Pan-Genome Analyses of the Genus Cohnella and Proposal of the Novel Species Cohnella silvisoli sp. nov., Isolated from Forest Soil.</title>
        <authorList>
            <person name="Wang C."/>
            <person name="Mao L."/>
            <person name="Bao G."/>
            <person name="Zhu H."/>
        </authorList>
    </citation>
    <scope>NUCLEOTIDE SEQUENCE [LARGE SCALE GENOMIC DNA]</scope>
    <source>
        <strain evidence="5 6">NL03-T5-1</strain>
    </source>
</reference>
<dbReference type="SUPFAM" id="SSF46689">
    <property type="entry name" value="Homeodomain-like"/>
    <property type="match status" value="2"/>
</dbReference>
<proteinExistence type="predicted"/>
<protein>
    <submittedName>
        <fullName evidence="5">AraC family transcriptional regulator</fullName>
    </submittedName>
</protein>
<evidence type="ECO:0000256" key="1">
    <source>
        <dbReference type="ARBA" id="ARBA00023015"/>
    </source>
</evidence>
<dbReference type="PRINTS" id="PR00032">
    <property type="entry name" value="HTHARAC"/>
</dbReference>
<dbReference type="InterPro" id="IPR018060">
    <property type="entry name" value="HTH_AraC"/>
</dbReference>